<proteinExistence type="predicted"/>
<accession>A0ABT5MQ54</accession>
<dbReference type="InterPro" id="IPR027417">
    <property type="entry name" value="P-loop_NTPase"/>
</dbReference>
<dbReference type="Proteomes" id="UP001221909">
    <property type="component" value="Unassembled WGS sequence"/>
</dbReference>
<name>A0ABT5MQ54_9PAST</name>
<keyword evidence="2" id="KW-1185">Reference proteome</keyword>
<dbReference type="RefSeq" id="WP_273747996.1">
    <property type="nucleotide sequence ID" value="NZ_JAQSJE010000003.1"/>
</dbReference>
<dbReference type="Gene3D" id="3.40.50.300">
    <property type="entry name" value="P-loop containing nucleotide triphosphate hydrolases"/>
    <property type="match status" value="1"/>
</dbReference>
<sequence length="174" mass="19964">MQKLIIIRGHSGSGKTTFAKEKIAEFQQQYPIAHTFHIENDLFIEQDGKYEWTEERFQQAKKLASQAVKNAFNFAKNNPSADILIIVSNVGINTTVIHGLQQSALKLKMHIEVYRMQNFFPNLHNVSEEKVYSMYLALNDNPIQGEIFIESVSDFPKIMGSTKNYNFGDKKAKF</sequence>
<evidence type="ECO:0000313" key="2">
    <source>
        <dbReference type="Proteomes" id="UP001221909"/>
    </source>
</evidence>
<dbReference type="SUPFAM" id="SSF52540">
    <property type="entry name" value="P-loop containing nucleoside triphosphate hydrolases"/>
    <property type="match status" value="1"/>
</dbReference>
<comment type="caution">
    <text evidence="1">The sequence shown here is derived from an EMBL/GenBank/DDBJ whole genome shotgun (WGS) entry which is preliminary data.</text>
</comment>
<evidence type="ECO:0000313" key="1">
    <source>
        <dbReference type="EMBL" id="MDD0823614.1"/>
    </source>
</evidence>
<gene>
    <name evidence="1" type="ORF">PTQ27_03880</name>
</gene>
<protein>
    <recommendedName>
        <fullName evidence="3">UDP-N-acetylglucosamine kinase</fullName>
    </recommendedName>
</protein>
<organism evidence="1 2">
    <name type="scientific">Mannheimia cairinae</name>
    <dbReference type="NCBI Taxonomy" id="3025936"/>
    <lineage>
        <taxon>Bacteria</taxon>
        <taxon>Pseudomonadati</taxon>
        <taxon>Pseudomonadota</taxon>
        <taxon>Gammaproteobacteria</taxon>
        <taxon>Pasteurellales</taxon>
        <taxon>Pasteurellaceae</taxon>
        <taxon>Mannheimia</taxon>
    </lineage>
</organism>
<dbReference type="EMBL" id="JAQSJE010000003">
    <property type="protein sequence ID" value="MDD0823614.1"/>
    <property type="molecule type" value="Genomic_DNA"/>
</dbReference>
<evidence type="ECO:0008006" key="3">
    <source>
        <dbReference type="Google" id="ProtNLM"/>
    </source>
</evidence>
<reference evidence="1 2" key="1">
    <citation type="submission" date="2023-02" db="EMBL/GenBank/DDBJ databases">
        <title>Mannheimia cairiniae sp. nov., a novel species of Mannheimia obtained from moscovy ducks (Cairina moschata) and reclassification of Mannheimia ovis as heterotypic synonym of Mannheimia pernigra.</title>
        <authorList>
            <person name="Christensen H."/>
        </authorList>
    </citation>
    <scope>NUCLEOTIDE SEQUENCE [LARGE SCALE GENOMIC DNA]</scope>
    <source>
        <strain evidence="1 2">AT1</strain>
    </source>
</reference>